<reference evidence="3" key="1">
    <citation type="submission" date="2014-03" db="EMBL/GenBank/DDBJ databases">
        <authorList>
            <person name="Aksoy S."/>
            <person name="Warren W."/>
            <person name="Wilson R.K."/>
        </authorList>
    </citation>
    <scope>NUCLEOTIDE SEQUENCE [LARGE SCALE GENOMIC DNA]</scope>
    <source>
        <strain evidence="3">IAEA</strain>
    </source>
</reference>
<name>A0A1A9ZTT1_GLOPL</name>
<evidence type="ECO:0000313" key="3">
    <source>
        <dbReference type="Proteomes" id="UP000092445"/>
    </source>
</evidence>
<dbReference type="VEuPathDB" id="VectorBase:GPAI024714"/>
<sequence>MRPIAVRGAYEVRTRAAKLISSISNLTYNTIYGNKLSNKDDEEEEEEDEEEDEERTNEQTAQHNNLFAWTRKFSVIYSSPSISTMIFLHWFGGTSIPHSNVKMD</sequence>
<protein>
    <submittedName>
        <fullName evidence="2">Uncharacterized protein</fullName>
    </submittedName>
</protein>
<keyword evidence="3" id="KW-1185">Reference proteome</keyword>
<dbReference type="AlphaFoldDB" id="A0A1A9ZTT1"/>
<organism evidence="2 3">
    <name type="scientific">Glossina pallidipes</name>
    <name type="common">Tsetse fly</name>
    <dbReference type="NCBI Taxonomy" id="7398"/>
    <lineage>
        <taxon>Eukaryota</taxon>
        <taxon>Metazoa</taxon>
        <taxon>Ecdysozoa</taxon>
        <taxon>Arthropoda</taxon>
        <taxon>Hexapoda</taxon>
        <taxon>Insecta</taxon>
        <taxon>Pterygota</taxon>
        <taxon>Neoptera</taxon>
        <taxon>Endopterygota</taxon>
        <taxon>Diptera</taxon>
        <taxon>Brachycera</taxon>
        <taxon>Muscomorpha</taxon>
        <taxon>Hippoboscoidea</taxon>
        <taxon>Glossinidae</taxon>
        <taxon>Glossina</taxon>
    </lineage>
</organism>
<dbReference type="EnsemblMetazoa" id="GPAI024714-RA">
    <property type="protein sequence ID" value="GPAI024714-PA"/>
    <property type="gene ID" value="GPAI024714"/>
</dbReference>
<reference evidence="2" key="2">
    <citation type="submission" date="2020-05" db="UniProtKB">
        <authorList>
            <consortium name="EnsemblMetazoa"/>
        </authorList>
    </citation>
    <scope>IDENTIFICATION</scope>
    <source>
        <strain evidence="2">IAEA</strain>
    </source>
</reference>
<accession>A0A1A9ZTT1</accession>
<evidence type="ECO:0000313" key="2">
    <source>
        <dbReference type="EnsemblMetazoa" id="GPAI024714-PA"/>
    </source>
</evidence>
<feature type="region of interest" description="Disordered" evidence="1">
    <location>
        <begin position="33"/>
        <end position="62"/>
    </location>
</feature>
<proteinExistence type="predicted"/>
<feature type="compositionally biased region" description="Acidic residues" evidence="1">
    <location>
        <begin position="40"/>
        <end position="55"/>
    </location>
</feature>
<evidence type="ECO:0000256" key="1">
    <source>
        <dbReference type="SAM" id="MobiDB-lite"/>
    </source>
</evidence>
<dbReference type="Proteomes" id="UP000092445">
    <property type="component" value="Unassembled WGS sequence"/>
</dbReference>